<dbReference type="RefSeq" id="WP_035452555.1">
    <property type="nucleotide sequence ID" value="NZ_AZGA01000087.1"/>
</dbReference>
<dbReference type="Pfam" id="PF03009">
    <property type="entry name" value="GDPD"/>
    <property type="match status" value="1"/>
</dbReference>
<dbReference type="AlphaFoldDB" id="X0PQ22"/>
<evidence type="ECO:0000259" key="1">
    <source>
        <dbReference type="PROSITE" id="PS51704"/>
    </source>
</evidence>
<organism evidence="2 3">
    <name type="scientific">Agrilactobacillus composti DSM 18527 = JCM 14202</name>
    <dbReference type="NCBI Taxonomy" id="1423734"/>
    <lineage>
        <taxon>Bacteria</taxon>
        <taxon>Bacillati</taxon>
        <taxon>Bacillota</taxon>
        <taxon>Bacilli</taxon>
        <taxon>Lactobacillales</taxon>
        <taxon>Lactobacillaceae</taxon>
        <taxon>Agrilactobacillus</taxon>
    </lineage>
</organism>
<comment type="caution">
    <text evidence="2">The sequence shown here is derived from an EMBL/GenBank/DDBJ whole genome shotgun (WGS) entry which is preliminary data.</text>
</comment>
<dbReference type="PROSITE" id="PS51704">
    <property type="entry name" value="GP_PDE"/>
    <property type="match status" value="1"/>
</dbReference>
<dbReference type="InterPro" id="IPR030395">
    <property type="entry name" value="GP_PDE_dom"/>
</dbReference>
<dbReference type="Proteomes" id="UP000051236">
    <property type="component" value="Unassembled WGS sequence"/>
</dbReference>
<dbReference type="SUPFAM" id="SSF51695">
    <property type="entry name" value="PLC-like phosphodiesterases"/>
    <property type="match status" value="1"/>
</dbReference>
<dbReference type="OrthoDB" id="384721at2"/>
<dbReference type="GO" id="GO:0006629">
    <property type="term" value="P:lipid metabolic process"/>
    <property type="evidence" value="ECO:0007669"/>
    <property type="project" value="InterPro"/>
</dbReference>
<dbReference type="InterPro" id="IPR017946">
    <property type="entry name" value="PLC-like_Pdiesterase_TIM-brl"/>
</dbReference>
<dbReference type="Gene3D" id="3.20.20.190">
    <property type="entry name" value="Phosphatidylinositol (PI) phosphodiesterase"/>
    <property type="match status" value="1"/>
</dbReference>
<dbReference type="EMBL" id="AZGA01000087">
    <property type="protein sequence ID" value="KRM30807.1"/>
    <property type="molecule type" value="Genomic_DNA"/>
</dbReference>
<proteinExistence type="predicted"/>
<dbReference type="GO" id="GO:0008081">
    <property type="term" value="F:phosphoric diester hydrolase activity"/>
    <property type="evidence" value="ECO:0007669"/>
    <property type="project" value="InterPro"/>
</dbReference>
<protein>
    <submittedName>
        <fullName evidence="2">Glycerophosphoryl diester phosphodiesterase</fullName>
    </submittedName>
</protein>
<keyword evidence="3" id="KW-1185">Reference proteome</keyword>
<evidence type="ECO:0000313" key="3">
    <source>
        <dbReference type="Proteomes" id="UP000051236"/>
    </source>
</evidence>
<evidence type="ECO:0000313" key="2">
    <source>
        <dbReference type="EMBL" id="KRM30807.1"/>
    </source>
</evidence>
<dbReference type="eggNOG" id="COG0584">
    <property type="taxonomic scope" value="Bacteria"/>
</dbReference>
<dbReference type="PANTHER" id="PTHR46211:SF1">
    <property type="entry name" value="GLYCEROPHOSPHODIESTER PHOSPHODIESTERASE, CYTOPLASMIC"/>
    <property type="match status" value="1"/>
</dbReference>
<sequence>MTTSTLIFGHRGFPKKFPENSLAGFEYALIHGIDGLEFDVHLTRDSIPVIIHDETINRTTDGKGLVGEMTLEELRQYHLANGEPIPTLSGLMEMAYHYPVYLNLEFKTNKIHYIDIEEIVLTQVNRYPLQKPMIYSSFNLDSLRLAYQMDATQEYCLLAGHHIINPQAMTLAEHLKGFHLRHYQELPEDIVQRIWTIDDAKTMTSLFEKNVAGVITDNFELAQSLKGALLK</sequence>
<accession>X0PQ22</accession>
<name>X0PQ22_9LACO</name>
<dbReference type="STRING" id="1423734.FC83_GL001365"/>
<dbReference type="PATRIC" id="fig|1423734.3.peg.1380"/>
<feature type="domain" description="GP-PDE" evidence="1">
    <location>
        <begin position="5"/>
        <end position="231"/>
    </location>
</feature>
<dbReference type="PANTHER" id="PTHR46211">
    <property type="entry name" value="GLYCEROPHOSPHORYL DIESTER PHOSPHODIESTERASE"/>
    <property type="match status" value="1"/>
</dbReference>
<gene>
    <name evidence="2" type="ORF">FC83_GL001365</name>
</gene>
<reference evidence="2 3" key="1">
    <citation type="journal article" date="2015" name="Genome Announc.">
        <title>Expanding the biotechnology potential of lactobacilli through comparative genomics of 213 strains and associated genera.</title>
        <authorList>
            <person name="Sun Z."/>
            <person name="Harris H.M."/>
            <person name="McCann A."/>
            <person name="Guo C."/>
            <person name="Argimon S."/>
            <person name="Zhang W."/>
            <person name="Yang X."/>
            <person name="Jeffery I.B."/>
            <person name="Cooney J.C."/>
            <person name="Kagawa T.F."/>
            <person name="Liu W."/>
            <person name="Song Y."/>
            <person name="Salvetti E."/>
            <person name="Wrobel A."/>
            <person name="Rasinkangas P."/>
            <person name="Parkhill J."/>
            <person name="Rea M.C."/>
            <person name="O'Sullivan O."/>
            <person name="Ritari J."/>
            <person name="Douillard F.P."/>
            <person name="Paul Ross R."/>
            <person name="Yang R."/>
            <person name="Briner A.E."/>
            <person name="Felis G.E."/>
            <person name="de Vos W.M."/>
            <person name="Barrangou R."/>
            <person name="Klaenhammer T.R."/>
            <person name="Caufield P.W."/>
            <person name="Cui Y."/>
            <person name="Zhang H."/>
            <person name="O'Toole P.W."/>
        </authorList>
    </citation>
    <scope>NUCLEOTIDE SEQUENCE [LARGE SCALE GENOMIC DNA]</scope>
    <source>
        <strain evidence="2 3">DSM 18527</strain>
    </source>
</reference>